<sequence>MNEAAYTLEQLRAPRPAVRADVPASRTAPSGTSPAHRSRGGIPRLVVFPDGHGDARTERTGLREPARHRLLPRLVLHDWVVETLDRVRRG</sequence>
<name>A0ABW6Q6E3_9ACTN</name>
<dbReference type="Proteomes" id="UP001601627">
    <property type="component" value="Unassembled WGS sequence"/>
</dbReference>
<feature type="region of interest" description="Disordered" evidence="1">
    <location>
        <begin position="1"/>
        <end position="61"/>
    </location>
</feature>
<evidence type="ECO:0000256" key="1">
    <source>
        <dbReference type="SAM" id="MobiDB-lite"/>
    </source>
</evidence>
<organism evidence="2 3">
    <name type="scientific">Streptomyces marokkonensis</name>
    <dbReference type="NCBI Taxonomy" id="324855"/>
    <lineage>
        <taxon>Bacteria</taxon>
        <taxon>Bacillati</taxon>
        <taxon>Actinomycetota</taxon>
        <taxon>Actinomycetes</taxon>
        <taxon>Kitasatosporales</taxon>
        <taxon>Streptomycetaceae</taxon>
        <taxon>Streptomyces</taxon>
    </lineage>
</organism>
<evidence type="ECO:0000313" key="3">
    <source>
        <dbReference type="Proteomes" id="UP001601627"/>
    </source>
</evidence>
<evidence type="ECO:0000313" key="2">
    <source>
        <dbReference type="EMBL" id="MFF1274775.1"/>
    </source>
</evidence>
<feature type="compositionally biased region" description="Low complexity" evidence="1">
    <location>
        <begin position="13"/>
        <end position="26"/>
    </location>
</feature>
<comment type="caution">
    <text evidence="2">The sequence shown here is derived from an EMBL/GenBank/DDBJ whole genome shotgun (WGS) entry which is preliminary data.</text>
</comment>
<gene>
    <name evidence="2" type="ORF">ACFVZC_15355</name>
</gene>
<accession>A0ABW6Q6E3</accession>
<protein>
    <submittedName>
        <fullName evidence="2">Uncharacterized protein</fullName>
    </submittedName>
</protein>
<dbReference type="RefSeq" id="WP_388234909.1">
    <property type="nucleotide sequence ID" value="NZ_JBHVZQ010000011.1"/>
</dbReference>
<proteinExistence type="predicted"/>
<keyword evidence="3" id="KW-1185">Reference proteome</keyword>
<feature type="compositionally biased region" description="Basic and acidic residues" evidence="1">
    <location>
        <begin position="51"/>
        <end position="61"/>
    </location>
</feature>
<dbReference type="EMBL" id="JBHVZQ010000011">
    <property type="protein sequence ID" value="MFF1274775.1"/>
    <property type="molecule type" value="Genomic_DNA"/>
</dbReference>
<reference evidence="2 3" key="1">
    <citation type="submission" date="2024-09" db="EMBL/GenBank/DDBJ databases">
        <title>The Natural Products Discovery Center: Release of the First 8490 Sequenced Strains for Exploring Actinobacteria Biosynthetic Diversity.</title>
        <authorList>
            <person name="Kalkreuter E."/>
            <person name="Kautsar S.A."/>
            <person name="Yang D."/>
            <person name="Bader C.D."/>
            <person name="Teijaro C.N."/>
            <person name="Fluegel L."/>
            <person name="Davis C.M."/>
            <person name="Simpson J.R."/>
            <person name="Lauterbach L."/>
            <person name="Steele A.D."/>
            <person name="Gui C."/>
            <person name="Meng S."/>
            <person name="Li G."/>
            <person name="Viehrig K."/>
            <person name="Ye F."/>
            <person name="Su P."/>
            <person name="Kiefer A.F."/>
            <person name="Nichols A."/>
            <person name="Cepeda A.J."/>
            <person name="Yan W."/>
            <person name="Fan B."/>
            <person name="Jiang Y."/>
            <person name="Adhikari A."/>
            <person name="Zheng C.-J."/>
            <person name="Schuster L."/>
            <person name="Cowan T.M."/>
            <person name="Smanski M.J."/>
            <person name="Chevrette M.G."/>
            <person name="De Carvalho L.P.S."/>
            <person name="Shen B."/>
        </authorList>
    </citation>
    <scope>NUCLEOTIDE SEQUENCE [LARGE SCALE GENOMIC DNA]</scope>
    <source>
        <strain evidence="2 3">NPDC058328</strain>
    </source>
</reference>